<dbReference type="KEGG" id="oai:OLEAN_C38290"/>
<evidence type="ECO:0000313" key="2">
    <source>
        <dbReference type="Proteomes" id="UP000032749"/>
    </source>
</evidence>
<reference evidence="1 2" key="1">
    <citation type="journal article" date="2013" name="Nat. Commun.">
        <title>Genome sequence and functional genomic analysis of the oil-degrading bacterium Oleispira antarctica.</title>
        <authorList>
            <person name="Kube M."/>
            <person name="Chernikova T.N."/>
            <person name="Al-Ramahi Y."/>
            <person name="Beloqui A."/>
            <person name="Lopez-Cortez N."/>
            <person name="Guazzaroni M.E."/>
            <person name="Heipieper H.J."/>
            <person name="Klages S."/>
            <person name="Kotsyurbenko O.R."/>
            <person name="Langer I."/>
            <person name="Nechitaylo T.Y."/>
            <person name="Lunsdorf H."/>
            <person name="Fernandez M."/>
            <person name="Juarez S."/>
            <person name="Ciordia S."/>
            <person name="Singer A."/>
            <person name="Kagan O."/>
            <person name="Egorova O."/>
            <person name="Petit P.A."/>
            <person name="Stogios P."/>
            <person name="Kim Y."/>
            <person name="Tchigvintsev A."/>
            <person name="Flick R."/>
            <person name="Denaro R."/>
            <person name="Genovese M."/>
            <person name="Albar J.P."/>
            <person name="Reva O.N."/>
            <person name="Martinez-Gomariz M."/>
            <person name="Tran H."/>
            <person name="Ferrer M."/>
            <person name="Savchenko A."/>
            <person name="Yakunin A.F."/>
            <person name="Yakimov M.M."/>
            <person name="Golyshina O.V."/>
            <person name="Reinhardt R."/>
            <person name="Golyshin P.N."/>
        </authorList>
    </citation>
    <scope>NUCLEOTIDE SEQUENCE [LARGE SCALE GENOMIC DNA]</scope>
</reference>
<sequence length="100" mass="11333">MGQKVIQKRFIAGVVCPKCGEMDKIRMYRDEDDTELRDCVACGFTETYTQHKEAKEAATAQSEPLFEELTTRVTPVGKALYDEEEKPLRIMDPGASRKDS</sequence>
<dbReference type="EMBL" id="FO203512">
    <property type="protein sequence ID" value="CCK78005.1"/>
    <property type="molecule type" value="Genomic_DNA"/>
</dbReference>
<keyword evidence="2" id="KW-1185">Reference proteome</keyword>
<protein>
    <submittedName>
        <fullName evidence="1">Uncharacterized protein</fullName>
    </submittedName>
</protein>
<dbReference type="Proteomes" id="UP000032749">
    <property type="component" value="Chromosome"/>
</dbReference>
<proteinExistence type="predicted"/>
<accession>R4YSS1</accession>
<dbReference type="PATRIC" id="fig|698738.3.peg.3985"/>
<dbReference type="HOGENOM" id="CLU_187607_0_0_6"/>
<organism evidence="1 2">
    <name type="scientific">Oleispira antarctica RB-8</name>
    <dbReference type="NCBI Taxonomy" id="698738"/>
    <lineage>
        <taxon>Bacteria</taxon>
        <taxon>Pseudomonadati</taxon>
        <taxon>Pseudomonadota</taxon>
        <taxon>Gammaproteobacteria</taxon>
        <taxon>Oceanospirillales</taxon>
        <taxon>Oceanospirillaceae</taxon>
        <taxon>Oleispira</taxon>
    </lineage>
</organism>
<dbReference type="InterPro" id="IPR012658">
    <property type="entry name" value="YheV"/>
</dbReference>
<dbReference type="STRING" id="698738.OLEAN_C38290"/>
<gene>
    <name evidence="1" type="ORF">OLEAN_C38290</name>
</gene>
<dbReference type="Pfam" id="PF09526">
    <property type="entry name" value="DUF2387"/>
    <property type="match status" value="1"/>
</dbReference>
<dbReference type="AlphaFoldDB" id="R4YSS1"/>
<dbReference type="NCBIfam" id="TIGR02443">
    <property type="entry name" value="YheV family putative zinc ribbon protein"/>
    <property type="match status" value="1"/>
</dbReference>
<name>R4YSS1_OLEAN</name>
<dbReference type="OrthoDB" id="5881059at2"/>
<evidence type="ECO:0000313" key="1">
    <source>
        <dbReference type="EMBL" id="CCK78005.1"/>
    </source>
</evidence>